<protein>
    <submittedName>
        <fullName evidence="2">DUF742 domain-containing protein</fullName>
    </submittedName>
</protein>
<evidence type="ECO:0000313" key="2">
    <source>
        <dbReference type="EMBL" id="MFC7309718.1"/>
    </source>
</evidence>
<dbReference type="InterPro" id="IPR007995">
    <property type="entry name" value="DUF742"/>
</dbReference>
<evidence type="ECO:0000256" key="1">
    <source>
        <dbReference type="SAM" id="MobiDB-lite"/>
    </source>
</evidence>
<dbReference type="Proteomes" id="UP001596523">
    <property type="component" value="Unassembled WGS sequence"/>
</dbReference>
<dbReference type="Pfam" id="PF05331">
    <property type="entry name" value="DUF742"/>
    <property type="match status" value="1"/>
</dbReference>
<comment type="caution">
    <text evidence="2">The sequence shown here is derived from an EMBL/GenBank/DDBJ whole genome shotgun (WGS) entry which is preliminary data.</text>
</comment>
<keyword evidence="3" id="KW-1185">Reference proteome</keyword>
<reference evidence="3" key="1">
    <citation type="journal article" date="2019" name="Int. J. Syst. Evol. Microbiol.">
        <title>The Global Catalogue of Microorganisms (GCM) 10K type strain sequencing project: providing services to taxonomists for standard genome sequencing and annotation.</title>
        <authorList>
            <consortium name="The Broad Institute Genomics Platform"/>
            <consortium name="The Broad Institute Genome Sequencing Center for Infectious Disease"/>
            <person name="Wu L."/>
            <person name="Ma J."/>
        </authorList>
    </citation>
    <scope>NUCLEOTIDE SEQUENCE [LARGE SCALE GENOMIC DNA]</scope>
    <source>
        <strain evidence="3">SYNS20</strain>
    </source>
</reference>
<feature type="compositionally biased region" description="Basic and acidic residues" evidence="1">
    <location>
        <begin position="15"/>
        <end position="28"/>
    </location>
</feature>
<dbReference type="PANTHER" id="PTHR36221">
    <property type="entry name" value="DUF742 DOMAIN-CONTAINING PROTEIN"/>
    <property type="match status" value="1"/>
</dbReference>
<feature type="region of interest" description="Disordered" evidence="1">
    <location>
        <begin position="1"/>
        <end position="30"/>
    </location>
</feature>
<accession>A0ABW2JUN2</accession>
<proteinExistence type="predicted"/>
<sequence length="148" mass="15842">MTDTPRGRRPAGPPDRARPPEADAWTDRYDEEAGPLVRLYAMTSGRARTDNGAERVDLMAIVSPTAATPRAPLPPEQRSLLALCSQGPRPVADLASDSDLPLGVVRVLLGDLTAHGLVDITPPESTATRNARPDAHLLREVINGLRAL</sequence>
<gene>
    <name evidence="2" type="ORF">ACFQVC_36580</name>
</gene>
<organism evidence="2 3">
    <name type="scientific">Streptomyces monticola</name>
    <dbReference type="NCBI Taxonomy" id="2666263"/>
    <lineage>
        <taxon>Bacteria</taxon>
        <taxon>Bacillati</taxon>
        <taxon>Actinomycetota</taxon>
        <taxon>Actinomycetes</taxon>
        <taxon>Kitasatosporales</taxon>
        <taxon>Streptomycetaceae</taxon>
        <taxon>Streptomyces</taxon>
    </lineage>
</organism>
<dbReference type="RefSeq" id="WP_381838901.1">
    <property type="nucleotide sequence ID" value="NZ_JBHTCF010000024.1"/>
</dbReference>
<evidence type="ECO:0000313" key="3">
    <source>
        <dbReference type="Proteomes" id="UP001596523"/>
    </source>
</evidence>
<dbReference type="EMBL" id="JBHTCF010000024">
    <property type="protein sequence ID" value="MFC7309718.1"/>
    <property type="molecule type" value="Genomic_DNA"/>
</dbReference>
<dbReference type="PANTHER" id="PTHR36221:SF1">
    <property type="entry name" value="DUF742 DOMAIN-CONTAINING PROTEIN"/>
    <property type="match status" value="1"/>
</dbReference>
<name>A0ABW2JUN2_9ACTN</name>